<name>A0ABR1EFF5_NECAM</name>
<protein>
    <recommendedName>
        <fullName evidence="4">C-type lectin domain-containing protein</fullName>
    </recommendedName>
</protein>
<evidence type="ECO:0000313" key="3">
    <source>
        <dbReference type="Proteomes" id="UP001303046"/>
    </source>
</evidence>
<keyword evidence="3" id="KW-1185">Reference proteome</keyword>
<sequence>MISSLLLCIMVGAVSCICSFNCSSGLSYLCISDSINSPHFEKVLRDLIKHRFAVCHFDVETGLSYRMNLDSSATQLELDRPTIFVSVLECEDKFHWYDGFPTYRPSSVNEGTCRNDYSLFLVLNNNTMTPYLLQLPPQRISTFPSIQLPDLPVAKLSNTKVRKSPSPNEANCAFSEEVIYED</sequence>
<evidence type="ECO:0000256" key="1">
    <source>
        <dbReference type="SAM" id="SignalP"/>
    </source>
</evidence>
<dbReference type="Proteomes" id="UP001303046">
    <property type="component" value="Unassembled WGS sequence"/>
</dbReference>
<organism evidence="2 3">
    <name type="scientific">Necator americanus</name>
    <name type="common">Human hookworm</name>
    <dbReference type="NCBI Taxonomy" id="51031"/>
    <lineage>
        <taxon>Eukaryota</taxon>
        <taxon>Metazoa</taxon>
        <taxon>Ecdysozoa</taxon>
        <taxon>Nematoda</taxon>
        <taxon>Chromadorea</taxon>
        <taxon>Rhabditida</taxon>
        <taxon>Rhabditina</taxon>
        <taxon>Rhabditomorpha</taxon>
        <taxon>Strongyloidea</taxon>
        <taxon>Ancylostomatidae</taxon>
        <taxon>Bunostominae</taxon>
        <taxon>Necator</taxon>
    </lineage>
</organism>
<comment type="caution">
    <text evidence="2">The sequence shown here is derived from an EMBL/GenBank/DDBJ whole genome shotgun (WGS) entry which is preliminary data.</text>
</comment>
<evidence type="ECO:0000313" key="2">
    <source>
        <dbReference type="EMBL" id="KAK6760651.1"/>
    </source>
</evidence>
<accession>A0ABR1EFF5</accession>
<keyword evidence="1" id="KW-0732">Signal</keyword>
<feature type="chain" id="PRO_5045716939" description="C-type lectin domain-containing protein" evidence="1">
    <location>
        <begin position="17"/>
        <end position="182"/>
    </location>
</feature>
<reference evidence="2 3" key="1">
    <citation type="submission" date="2023-08" db="EMBL/GenBank/DDBJ databases">
        <title>A Necator americanus chromosomal reference genome.</title>
        <authorList>
            <person name="Ilik V."/>
            <person name="Petrzelkova K.J."/>
            <person name="Pardy F."/>
            <person name="Fuh T."/>
            <person name="Niatou-Singa F.S."/>
            <person name="Gouil Q."/>
            <person name="Baker L."/>
            <person name="Ritchie M.E."/>
            <person name="Jex A.R."/>
            <person name="Gazzola D."/>
            <person name="Li H."/>
            <person name="Toshio Fujiwara R."/>
            <person name="Zhan B."/>
            <person name="Aroian R.V."/>
            <person name="Pafco B."/>
            <person name="Schwarz E.M."/>
        </authorList>
    </citation>
    <scope>NUCLEOTIDE SEQUENCE [LARGE SCALE GENOMIC DNA]</scope>
    <source>
        <strain evidence="2 3">Aroian</strain>
        <tissue evidence="2">Whole animal</tissue>
    </source>
</reference>
<dbReference type="EMBL" id="JAVFWL010000006">
    <property type="protein sequence ID" value="KAK6760651.1"/>
    <property type="molecule type" value="Genomic_DNA"/>
</dbReference>
<proteinExistence type="predicted"/>
<gene>
    <name evidence="2" type="primary">Necator_chrX.g22088</name>
    <name evidence="2" type="ORF">RB195_021927</name>
</gene>
<evidence type="ECO:0008006" key="4">
    <source>
        <dbReference type="Google" id="ProtNLM"/>
    </source>
</evidence>
<feature type="signal peptide" evidence="1">
    <location>
        <begin position="1"/>
        <end position="16"/>
    </location>
</feature>